<feature type="transmembrane region" description="Helical" evidence="1">
    <location>
        <begin position="6"/>
        <end position="28"/>
    </location>
</feature>
<accession>A0A5B8JAD1</accession>
<keyword evidence="1" id="KW-0812">Transmembrane</keyword>
<organism evidence="2 3">
    <name type="scientific">Mycoplasma anserisalpingitidis</name>
    <dbReference type="NCBI Taxonomy" id="519450"/>
    <lineage>
        <taxon>Bacteria</taxon>
        <taxon>Bacillati</taxon>
        <taxon>Mycoplasmatota</taxon>
        <taxon>Mollicutes</taxon>
        <taxon>Mycoplasmataceae</taxon>
        <taxon>Mycoplasma</taxon>
    </lineage>
</organism>
<gene>
    <name evidence="2" type="ORF">FOY43_01070</name>
</gene>
<dbReference type="EMBL" id="CP041663">
    <property type="protein sequence ID" value="QDY88256.1"/>
    <property type="molecule type" value="Genomic_DNA"/>
</dbReference>
<name>A0A5B8JAD1_9MOLU</name>
<proteinExistence type="predicted"/>
<dbReference type="Proteomes" id="UP000317512">
    <property type="component" value="Chromosome"/>
</dbReference>
<evidence type="ECO:0000256" key="1">
    <source>
        <dbReference type="SAM" id="Phobius"/>
    </source>
</evidence>
<reference evidence="3" key="1">
    <citation type="submission" date="2019-07" db="EMBL/GenBank/DDBJ databases">
        <title>Complete genome sequences of three Mycoplasma sp. 1220 strains.</title>
        <authorList>
            <person name="Grozner D."/>
            <person name="Forro B."/>
            <person name="Kovacs A.B."/>
            <person name="Marton S."/>
            <person name="Banyai K."/>
            <person name="Kreizinger Z."/>
            <person name="Sulyok K.M."/>
            <person name="Gyuranecz M."/>
        </authorList>
    </citation>
    <scope>NUCLEOTIDE SEQUENCE [LARGE SCALE GENOMIC DNA]</scope>
    <source>
        <strain evidence="3">MYCAV93</strain>
    </source>
</reference>
<sequence>MKNWTLFKIYFLITILLVLLFFGFYLFFNVDIKHFQSFYISEFDSKYYINYTKDLEENINYSAFLVLKNTKIAVDITLVKIDENSFEIFFNSNFEKLNLIRNNNLIKIPVETMKFYQWILKF</sequence>
<dbReference type="AlphaFoldDB" id="A0A5B8JAD1"/>
<dbReference type="OrthoDB" id="9942582at2"/>
<keyword evidence="1" id="KW-0472">Membrane</keyword>
<dbReference type="RefSeq" id="WP_146308727.1">
    <property type="nucleotide sequence ID" value="NZ_CP041663.1"/>
</dbReference>
<keyword evidence="1" id="KW-1133">Transmembrane helix</keyword>
<evidence type="ECO:0000313" key="2">
    <source>
        <dbReference type="EMBL" id="QDY88256.1"/>
    </source>
</evidence>
<evidence type="ECO:0000313" key="3">
    <source>
        <dbReference type="Proteomes" id="UP000317512"/>
    </source>
</evidence>
<protein>
    <submittedName>
        <fullName evidence="2">Uncharacterized protein</fullName>
    </submittedName>
</protein>